<dbReference type="EMBL" id="CADCTH010000495">
    <property type="protein sequence ID" value="CAA9284460.1"/>
    <property type="molecule type" value="Genomic_DNA"/>
</dbReference>
<evidence type="ECO:0000256" key="1">
    <source>
        <dbReference type="SAM" id="MobiDB-lite"/>
    </source>
</evidence>
<feature type="region of interest" description="Disordered" evidence="1">
    <location>
        <begin position="105"/>
        <end position="187"/>
    </location>
</feature>
<feature type="region of interest" description="Disordered" evidence="1">
    <location>
        <begin position="327"/>
        <end position="347"/>
    </location>
</feature>
<feature type="compositionally biased region" description="Basic and acidic residues" evidence="1">
    <location>
        <begin position="117"/>
        <end position="138"/>
    </location>
</feature>
<feature type="non-terminal residue" evidence="2">
    <location>
        <position position="400"/>
    </location>
</feature>
<feature type="compositionally biased region" description="Basic residues" evidence="1">
    <location>
        <begin position="176"/>
        <end position="187"/>
    </location>
</feature>
<gene>
    <name evidence="2" type="ORF">AVDCRST_MAG54-3905</name>
</gene>
<reference evidence="2" key="1">
    <citation type="submission" date="2020-02" db="EMBL/GenBank/DDBJ databases">
        <authorList>
            <person name="Meier V. D."/>
        </authorList>
    </citation>
    <scope>NUCLEOTIDE SEQUENCE</scope>
    <source>
        <strain evidence="2">AVDCRST_MAG54</strain>
    </source>
</reference>
<feature type="region of interest" description="Disordered" evidence="1">
    <location>
        <begin position="370"/>
        <end position="400"/>
    </location>
</feature>
<evidence type="ECO:0000313" key="2">
    <source>
        <dbReference type="EMBL" id="CAA9284460.1"/>
    </source>
</evidence>
<feature type="compositionally biased region" description="Polar residues" evidence="1">
    <location>
        <begin position="1"/>
        <end position="12"/>
    </location>
</feature>
<proteinExistence type="predicted"/>
<feature type="non-terminal residue" evidence="2">
    <location>
        <position position="1"/>
    </location>
</feature>
<name>A0A6J4JQQ0_9PSEU</name>
<feature type="compositionally biased region" description="Low complexity" evidence="1">
    <location>
        <begin position="335"/>
        <end position="347"/>
    </location>
</feature>
<feature type="compositionally biased region" description="Basic residues" evidence="1">
    <location>
        <begin position="66"/>
        <end position="82"/>
    </location>
</feature>
<dbReference type="AlphaFoldDB" id="A0A6J4JQQ0"/>
<feature type="compositionally biased region" description="Basic and acidic residues" evidence="1">
    <location>
        <begin position="147"/>
        <end position="161"/>
    </location>
</feature>
<accession>A0A6J4JQQ0</accession>
<organism evidence="2">
    <name type="scientific">uncultured Actinomycetospora sp</name>
    <dbReference type="NCBI Taxonomy" id="1135996"/>
    <lineage>
        <taxon>Bacteria</taxon>
        <taxon>Bacillati</taxon>
        <taxon>Actinomycetota</taxon>
        <taxon>Actinomycetes</taxon>
        <taxon>Pseudonocardiales</taxon>
        <taxon>Pseudonocardiaceae</taxon>
        <taxon>Actinomycetospora</taxon>
        <taxon>environmental samples</taxon>
    </lineage>
</organism>
<feature type="region of interest" description="Disordered" evidence="1">
    <location>
        <begin position="283"/>
        <end position="303"/>
    </location>
</feature>
<sequence>DGDAQRSSTNDQAAHGRPLDVLELPQPSPAVGAAHPGRGVPVRPAGAQPADHHHRAGHRLPDRAVQRRGARAHRDRAQRGHRAGGPAGPGLRRLLRHRRLLGGAALQPRLGAGHPPVLDRDRPDRHGGHDDLRGHPGDPDAAPARRLPGDRDAGLRRDRPAARGQHRAAARQPRLPGHRPSRGHLPRRVADLHADRRARLLLARGRDHHHRADVHGEPRALAGRARLDRRARGRGRRRAHRRADLQVQDLGVRHRRRGRRALGHAVRRAGRLRQQPALRRHHLDPLPRRGGAGRVGQQGRRHRRGVPRLLHPRPLPVRAAVPFPRVRPRADHPDGLPAAGSAGHAPAPADLRAAGLRAVVRRGDGRAADGAVTVDARHRGPARGDAGRPRRHVAARGWGV</sequence>
<protein>
    <submittedName>
        <fullName evidence="2">Branched-chain amino acid transport system permease protein LivM</fullName>
    </submittedName>
</protein>
<feature type="region of interest" description="Disordered" evidence="1">
    <location>
        <begin position="1"/>
        <end position="92"/>
    </location>
</feature>